<sequence>MHRHGEIRSVSLGTRILAFLWDYVLITCYISLLICISFLLRPLLVPMFTKNPIWAEMNGFMFITLPVYLYFAICEGSKWHATWGKRKMGIMLAGHEGRSIGLGTSLFRSAIKFLPWELAHFTIWHMVIPSDFSDSLIYSLLAVVYGLVLVYLISPLISRNKQTVYDLIAGTMIRYK</sequence>
<keyword evidence="5 6" id="KW-0472">Membrane</keyword>
<comment type="caution">
    <text evidence="8">The sequence shown here is derived from an EMBL/GenBank/DDBJ whole genome shotgun (WGS) entry which is preliminary data.</text>
</comment>
<gene>
    <name evidence="8" type="ORF">A8990_13632</name>
</gene>
<dbReference type="EMBL" id="QTTN01000036">
    <property type="protein sequence ID" value="REE68766.1"/>
    <property type="molecule type" value="Genomic_DNA"/>
</dbReference>
<keyword evidence="2" id="KW-1003">Cell membrane</keyword>
<evidence type="ECO:0000256" key="1">
    <source>
        <dbReference type="ARBA" id="ARBA00004651"/>
    </source>
</evidence>
<accession>A0A3D9R1S1</accession>
<dbReference type="Proteomes" id="UP000256304">
    <property type="component" value="Unassembled WGS sequence"/>
</dbReference>
<feature type="transmembrane region" description="Helical" evidence="6">
    <location>
        <begin position="136"/>
        <end position="153"/>
    </location>
</feature>
<dbReference type="GO" id="GO:0005886">
    <property type="term" value="C:plasma membrane"/>
    <property type="evidence" value="ECO:0007669"/>
    <property type="project" value="UniProtKB-SubCell"/>
</dbReference>
<evidence type="ECO:0000256" key="4">
    <source>
        <dbReference type="ARBA" id="ARBA00022989"/>
    </source>
</evidence>
<dbReference type="OrthoDB" id="1450430at2"/>
<protein>
    <submittedName>
        <fullName evidence="8">RDD family protein</fullName>
    </submittedName>
</protein>
<evidence type="ECO:0000256" key="6">
    <source>
        <dbReference type="SAM" id="Phobius"/>
    </source>
</evidence>
<feature type="transmembrane region" description="Helical" evidence="6">
    <location>
        <begin position="20"/>
        <end position="40"/>
    </location>
</feature>
<evidence type="ECO:0000256" key="3">
    <source>
        <dbReference type="ARBA" id="ARBA00022692"/>
    </source>
</evidence>
<evidence type="ECO:0000256" key="5">
    <source>
        <dbReference type="ARBA" id="ARBA00023136"/>
    </source>
</evidence>
<proteinExistence type="predicted"/>
<organism evidence="8 9">
    <name type="scientific">Paenibacillus taihuensis</name>
    <dbReference type="NCBI Taxonomy" id="1156355"/>
    <lineage>
        <taxon>Bacteria</taxon>
        <taxon>Bacillati</taxon>
        <taxon>Bacillota</taxon>
        <taxon>Bacilli</taxon>
        <taxon>Bacillales</taxon>
        <taxon>Paenibacillaceae</taxon>
        <taxon>Paenibacillus</taxon>
    </lineage>
</organism>
<keyword evidence="4 6" id="KW-1133">Transmembrane helix</keyword>
<evidence type="ECO:0000313" key="8">
    <source>
        <dbReference type="EMBL" id="REE68766.1"/>
    </source>
</evidence>
<evidence type="ECO:0000259" key="7">
    <source>
        <dbReference type="Pfam" id="PF06271"/>
    </source>
</evidence>
<comment type="subcellular location">
    <subcellularLocation>
        <location evidence="1">Cell membrane</location>
        <topology evidence="1">Multi-pass membrane protein</topology>
    </subcellularLocation>
</comment>
<keyword evidence="9" id="KW-1185">Reference proteome</keyword>
<dbReference type="PANTHER" id="PTHR36115">
    <property type="entry name" value="PROLINE-RICH ANTIGEN HOMOLOG-RELATED"/>
    <property type="match status" value="1"/>
</dbReference>
<keyword evidence="3 6" id="KW-0812">Transmembrane</keyword>
<dbReference type="Pfam" id="PF06271">
    <property type="entry name" value="RDD"/>
    <property type="match status" value="1"/>
</dbReference>
<feature type="domain" description="RDD" evidence="7">
    <location>
        <begin position="11"/>
        <end position="170"/>
    </location>
</feature>
<dbReference type="InterPro" id="IPR051791">
    <property type="entry name" value="Pra-immunoreactive"/>
</dbReference>
<feature type="transmembrane region" description="Helical" evidence="6">
    <location>
        <begin position="60"/>
        <end position="79"/>
    </location>
</feature>
<evidence type="ECO:0000256" key="2">
    <source>
        <dbReference type="ARBA" id="ARBA00022475"/>
    </source>
</evidence>
<dbReference type="InterPro" id="IPR010432">
    <property type="entry name" value="RDD"/>
</dbReference>
<evidence type="ECO:0000313" key="9">
    <source>
        <dbReference type="Proteomes" id="UP000256304"/>
    </source>
</evidence>
<name>A0A3D9R1S1_9BACL</name>
<reference evidence="8 9" key="1">
    <citation type="submission" date="2018-08" db="EMBL/GenBank/DDBJ databases">
        <title>Genomic Encyclopedia of Type Strains, Phase III (KMG-III): the genomes of soil and plant-associated and newly described type strains.</title>
        <authorList>
            <person name="Whitman W."/>
        </authorList>
    </citation>
    <scope>NUCLEOTIDE SEQUENCE [LARGE SCALE GENOMIC DNA]</scope>
    <source>
        <strain evidence="8 9">CGMCC 1.10966</strain>
    </source>
</reference>
<dbReference type="AlphaFoldDB" id="A0A3D9R1S1"/>